<dbReference type="RefSeq" id="WP_108222503.1">
    <property type="nucleotide sequence ID" value="NZ_QAOT01000028.1"/>
</dbReference>
<dbReference type="Pfam" id="PF23840">
    <property type="entry name" value="Phage_tail_terminator"/>
    <property type="match status" value="1"/>
</dbReference>
<evidence type="ECO:0000313" key="2">
    <source>
        <dbReference type="Proteomes" id="UP000244060"/>
    </source>
</evidence>
<evidence type="ECO:0008006" key="3">
    <source>
        <dbReference type="Google" id="ProtNLM"/>
    </source>
</evidence>
<organism evidence="1 2">
    <name type="scientific">Cereibacter azotoformans</name>
    <dbReference type="NCBI Taxonomy" id="43057"/>
    <lineage>
        <taxon>Bacteria</taxon>
        <taxon>Pseudomonadati</taxon>
        <taxon>Pseudomonadota</taxon>
        <taxon>Alphaproteobacteria</taxon>
        <taxon>Rhodobacterales</taxon>
        <taxon>Paracoccaceae</taxon>
        <taxon>Cereibacter</taxon>
    </lineage>
</organism>
<reference evidence="1 2" key="1">
    <citation type="submission" date="2018-04" db="EMBL/GenBank/DDBJ databases">
        <title>Genomic Encyclopedia of Type Strains, Phase III (KMG-III): the genomes of soil and plant-associated and newly described type strains.</title>
        <authorList>
            <person name="Whitman W."/>
        </authorList>
    </citation>
    <scope>NUCLEOTIDE SEQUENCE [LARGE SCALE GENOMIC DNA]</scope>
    <source>
        <strain evidence="1 2">KA25</strain>
    </source>
</reference>
<dbReference type="Proteomes" id="UP000244060">
    <property type="component" value="Unassembled WGS sequence"/>
</dbReference>
<proteinExistence type="predicted"/>
<name>A0A2T5JSF3_9RHOB</name>
<keyword evidence="2" id="KW-1185">Reference proteome</keyword>
<evidence type="ECO:0000313" key="1">
    <source>
        <dbReference type="EMBL" id="PTR11149.1"/>
    </source>
</evidence>
<dbReference type="EMBL" id="QAOT01000028">
    <property type="protein sequence ID" value="PTR11149.1"/>
    <property type="molecule type" value="Genomic_DNA"/>
</dbReference>
<dbReference type="OrthoDB" id="7742971at2"/>
<sequence>MIEGVIARLEERVPDLRGRTAAAADLAALMAANALPQAPVAAHVLPVALQGGRESAATALFIQDLEEVVGVLLTFRAVGRTGGQELARVRDIIRQVVEAVAGWGPDEVPGVFRLARGGMVRMSGGTLVYQLDFAITDQLRIRP</sequence>
<dbReference type="AlphaFoldDB" id="A0A2T5JSF3"/>
<comment type="caution">
    <text evidence="1">The sequence shown here is derived from an EMBL/GenBank/DDBJ whole genome shotgun (WGS) entry which is preliminary data.</text>
</comment>
<gene>
    <name evidence="1" type="ORF">C8J28_12810</name>
</gene>
<protein>
    <recommendedName>
        <fullName evidence="3">DUF3168 domain-containing protein</fullName>
    </recommendedName>
</protein>
<accession>A0A2T5JSF3</accession>
<dbReference type="InterPro" id="IPR056912">
    <property type="entry name" value="Phage_JBD30_tail_term-like"/>
</dbReference>